<dbReference type="Pfam" id="PF12869">
    <property type="entry name" value="tRNA_anti-like"/>
    <property type="match status" value="1"/>
</dbReference>
<dbReference type="Proteomes" id="UP000808337">
    <property type="component" value="Unassembled WGS sequence"/>
</dbReference>
<evidence type="ECO:0000313" key="2">
    <source>
        <dbReference type="Proteomes" id="UP000808337"/>
    </source>
</evidence>
<evidence type="ECO:0000313" key="1">
    <source>
        <dbReference type="EMBL" id="MBK9982930.1"/>
    </source>
</evidence>
<sequence length="134" mass="14684">MKKILITLIVLAVIGASYGYYMYNKPVESLENKDADVTISADQLIADYESDEKTANEKYLGKVVVVSGKIAEITNEEGKKKVNLETSNPISAVICEMEENKKTEKLKAGDMVKVKGMCSGYLSDVILVQSVVVN</sequence>
<accession>A0A9D7XP80</accession>
<gene>
    <name evidence="1" type="ORF">IPP15_11005</name>
</gene>
<name>A0A9D7XP80_9BACT</name>
<organism evidence="1 2">
    <name type="scientific">Candidatus Opimibacter skivensis</name>
    <dbReference type="NCBI Taxonomy" id="2982028"/>
    <lineage>
        <taxon>Bacteria</taxon>
        <taxon>Pseudomonadati</taxon>
        <taxon>Bacteroidota</taxon>
        <taxon>Saprospiria</taxon>
        <taxon>Saprospirales</taxon>
        <taxon>Saprospiraceae</taxon>
        <taxon>Candidatus Opimibacter</taxon>
    </lineage>
</organism>
<protein>
    <recommendedName>
        <fullName evidence="3">tRNA_anti-like</fullName>
    </recommendedName>
</protein>
<dbReference type="EMBL" id="JADKGY010000008">
    <property type="protein sequence ID" value="MBK9982930.1"/>
    <property type="molecule type" value="Genomic_DNA"/>
</dbReference>
<reference evidence="1 2" key="1">
    <citation type="submission" date="2020-10" db="EMBL/GenBank/DDBJ databases">
        <title>Connecting structure to function with the recovery of over 1000 high-quality activated sludge metagenome-assembled genomes encoding full-length rRNA genes using long-read sequencing.</title>
        <authorList>
            <person name="Singleton C.M."/>
            <person name="Petriglieri F."/>
            <person name="Kristensen J.M."/>
            <person name="Kirkegaard R.H."/>
            <person name="Michaelsen T.Y."/>
            <person name="Andersen M.H."/>
            <person name="Karst S.M."/>
            <person name="Dueholm M.S."/>
            <person name="Nielsen P.H."/>
            <person name="Albertsen M."/>
        </authorList>
    </citation>
    <scope>NUCLEOTIDE SEQUENCE [LARGE SCALE GENOMIC DNA]</scope>
    <source>
        <strain evidence="1">Ribe_18-Q3-R11-54_MAXAC.273</strain>
    </source>
</reference>
<proteinExistence type="predicted"/>
<dbReference type="InterPro" id="IPR024422">
    <property type="entry name" value="Protein_unknown_function_OB"/>
</dbReference>
<comment type="caution">
    <text evidence="1">The sequence shown here is derived from an EMBL/GenBank/DDBJ whole genome shotgun (WGS) entry which is preliminary data.</text>
</comment>
<dbReference type="AlphaFoldDB" id="A0A9D7XP80"/>
<evidence type="ECO:0008006" key="3">
    <source>
        <dbReference type="Google" id="ProtNLM"/>
    </source>
</evidence>